<sequence length="339" mass="37840">MTPQSENMPSTGQAAPQAGWKQAPKRPRTSGGTNSTPLTDTGNRTEANANMAAMQATLKRLEAELLKEKKARQDLQRDMESHPAQQEQATDEDAQAQVARMEEELTQERLANAELQKTLDDMVKSGGTSTDAEGPTIPRPKGSAGTHFSIQVTMKLASSEEKDLKYKAIQRGIRFLALNANINWKLTWSKIPALAKANLYSAAREKHKYLKRFENDWATEELAKMYFKNLRGNHYRRGYLQVPDGYSHLKANSAQRNQSAPRIKRAKAVMLKRQEARARKAASRRQQTAEEEPGMEDSDDPNPIGQESEEMQVDGEDNNEPDQGPNAEGDEDNDSGSEE</sequence>
<feature type="region of interest" description="Disordered" evidence="1">
    <location>
        <begin position="1"/>
        <end position="55"/>
    </location>
</feature>
<feature type="region of interest" description="Disordered" evidence="1">
    <location>
        <begin position="124"/>
        <end position="145"/>
    </location>
</feature>
<accession>A0AA39J1L5</accession>
<name>A0AA39J1L5_ARMTA</name>
<feature type="compositionally biased region" description="Acidic residues" evidence="1">
    <location>
        <begin position="307"/>
        <end position="320"/>
    </location>
</feature>
<feature type="region of interest" description="Disordered" evidence="1">
    <location>
        <begin position="69"/>
        <end position="91"/>
    </location>
</feature>
<feature type="compositionally biased region" description="Polar residues" evidence="1">
    <location>
        <begin position="1"/>
        <end position="14"/>
    </location>
</feature>
<dbReference type="RefSeq" id="XP_060321545.1">
    <property type="nucleotide sequence ID" value="XM_060470678.1"/>
</dbReference>
<feature type="compositionally biased region" description="Basic and acidic residues" evidence="1">
    <location>
        <begin position="69"/>
        <end position="81"/>
    </location>
</feature>
<dbReference type="Proteomes" id="UP001175211">
    <property type="component" value="Unassembled WGS sequence"/>
</dbReference>
<evidence type="ECO:0000313" key="3">
    <source>
        <dbReference type="Proteomes" id="UP001175211"/>
    </source>
</evidence>
<feature type="region of interest" description="Disordered" evidence="1">
    <location>
        <begin position="252"/>
        <end position="339"/>
    </location>
</feature>
<gene>
    <name evidence="2" type="ORF">EV420DRAFT_1489035</name>
</gene>
<organism evidence="2 3">
    <name type="scientific">Armillaria tabescens</name>
    <name type="common">Ringless honey mushroom</name>
    <name type="synonym">Agaricus tabescens</name>
    <dbReference type="NCBI Taxonomy" id="1929756"/>
    <lineage>
        <taxon>Eukaryota</taxon>
        <taxon>Fungi</taxon>
        <taxon>Dikarya</taxon>
        <taxon>Basidiomycota</taxon>
        <taxon>Agaricomycotina</taxon>
        <taxon>Agaricomycetes</taxon>
        <taxon>Agaricomycetidae</taxon>
        <taxon>Agaricales</taxon>
        <taxon>Marasmiineae</taxon>
        <taxon>Physalacriaceae</taxon>
        <taxon>Desarmillaria</taxon>
    </lineage>
</organism>
<dbReference type="AlphaFoldDB" id="A0AA39J1L5"/>
<evidence type="ECO:0000256" key="1">
    <source>
        <dbReference type="SAM" id="MobiDB-lite"/>
    </source>
</evidence>
<evidence type="ECO:0000313" key="2">
    <source>
        <dbReference type="EMBL" id="KAK0433587.1"/>
    </source>
</evidence>
<dbReference type="EMBL" id="JAUEPS010000216">
    <property type="protein sequence ID" value="KAK0433587.1"/>
    <property type="molecule type" value="Genomic_DNA"/>
</dbReference>
<protein>
    <submittedName>
        <fullName evidence="2">Uncharacterized protein</fullName>
    </submittedName>
</protein>
<keyword evidence="3" id="KW-1185">Reference proteome</keyword>
<feature type="compositionally biased region" description="Acidic residues" evidence="1">
    <location>
        <begin position="328"/>
        <end position="339"/>
    </location>
</feature>
<feature type="compositionally biased region" description="Acidic residues" evidence="1">
    <location>
        <begin position="289"/>
        <end position="300"/>
    </location>
</feature>
<feature type="compositionally biased region" description="Polar residues" evidence="1">
    <location>
        <begin position="30"/>
        <end position="48"/>
    </location>
</feature>
<proteinExistence type="predicted"/>
<comment type="caution">
    <text evidence="2">The sequence shown here is derived from an EMBL/GenBank/DDBJ whole genome shotgun (WGS) entry which is preliminary data.</text>
</comment>
<reference evidence="2" key="1">
    <citation type="submission" date="2023-06" db="EMBL/GenBank/DDBJ databases">
        <authorList>
            <consortium name="Lawrence Berkeley National Laboratory"/>
            <person name="Ahrendt S."/>
            <person name="Sahu N."/>
            <person name="Indic B."/>
            <person name="Wong-Bajracharya J."/>
            <person name="Merenyi Z."/>
            <person name="Ke H.-M."/>
            <person name="Monk M."/>
            <person name="Kocsube S."/>
            <person name="Drula E."/>
            <person name="Lipzen A."/>
            <person name="Balint B."/>
            <person name="Henrissat B."/>
            <person name="Andreopoulos B."/>
            <person name="Martin F.M."/>
            <person name="Harder C.B."/>
            <person name="Rigling D."/>
            <person name="Ford K.L."/>
            <person name="Foster G.D."/>
            <person name="Pangilinan J."/>
            <person name="Papanicolaou A."/>
            <person name="Barry K."/>
            <person name="LaButti K."/>
            <person name="Viragh M."/>
            <person name="Koriabine M."/>
            <person name="Yan M."/>
            <person name="Riley R."/>
            <person name="Champramary S."/>
            <person name="Plett K.L."/>
            <person name="Tsai I.J."/>
            <person name="Slot J."/>
            <person name="Sipos G."/>
            <person name="Plett J."/>
            <person name="Nagy L.G."/>
            <person name="Grigoriev I.V."/>
        </authorList>
    </citation>
    <scope>NUCLEOTIDE SEQUENCE</scope>
    <source>
        <strain evidence="2">CCBAS 213</strain>
    </source>
</reference>
<dbReference type="GeneID" id="85354226"/>